<dbReference type="EMBL" id="KN847524">
    <property type="protein sequence ID" value="KIV89647.1"/>
    <property type="molecule type" value="Genomic_DNA"/>
</dbReference>
<dbReference type="GO" id="GO:0005737">
    <property type="term" value="C:cytoplasm"/>
    <property type="evidence" value="ECO:0007669"/>
    <property type="project" value="TreeGrafter"/>
</dbReference>
<dbReference type="InterPro" id="IPR014729">
    <property type="entry name" value="Rossmann-like_a/b/a_fold"/>
</dbReference>
<dbReference type="Gene3D" id="3.40.50.620">
    <property type="entry name" value="HUPs"/>
    <property type="match status" value="1"/>
</dbReference>
<dbReference type="Proteomes" id="UP000054302">
    <property type="component" value="Unassembled WGS sequence"/>
</dbReference>
<feature type="compositionally biased region" description="Basic and acidic residues" evidence="5">
    <location>
        <begin position="67"/>
        <end position="89"/>
    </location>
</feature>
<sequence length="601" mass="68734">MLPLACSARLGSSSRFVILPSKVLSHQLQSACHLRRTVFLSSTPLRAVFYFHVARNPAPSRPKTAMAKRDEPSHPEDQHPSTKRAKEVDAHTPYEELTSLLSDQPGSKDVHRVLHWFRSKDLRIQDNRALHAASELAKKSDAPLICAYLNCPAEFRWHGTSPARTDFICENLALMQKELHELDIPLAFLEANERNDIVPTIAKFVRENDISHVFANYEYEVDELTRDVKFVKEIGSDAQFSLHHDQTIIQPGTMVTGNNKPMKVFTPYHKSWLAEVKSDPSLLDTVPSPSKNPTSAKKELKPHFESSGPKPPKDKQFASKEEKDRIRQLWPAGHSAAISRLNDFLSDKIEDYAATRSNPAKDSTSRLSAYLSAGVLSIRETLSAVSNKANSKSTDFSQDGPSAGVASWVRELVFRELYRQTTLTTPHTAMNMPQNLKFDFVQWEDDEEGYQRWEEGTLGVPFVDAGMRQIKHEAYMHNRLRMNVSSYLYCNLLINYRRGERYFAETLIDWDLNNNTQGWEPSYTVFNPVSQAERNDPEGDYIRKWVPELKDVQGKAIFDPYNRLTSEEFDKLGYPKPFVDWKDTKQRAIERFKNDMQGVEP</sequence>
<evidence type="ECO:0000256" key="3">
    <source>
        <dbReference type="ARBA" id="ARBA00022827"/>
    </source>
</evidence>
<protein>
    <recommendedName>
        <fullName evidence="6">Photolyase/cryptochrome alpha/beta domain-containing protein</fullName>
    </recommendedName>
</protein>
<dbReference type="InterPro" id="IPR005101">
    <property type="entry name" value="Cryptochr/Photolyase_FAD-bd"/>
</dbReference>
<dbReference type="GO" id="GO:0005634">
    <property type="term" value="C:nucleus"/>
    <property type="evidence" value="ECO:0007669"/>
    <property type="project" value="TreeGrafter"/>
</dbReference>
<dbReference type="GO" id="GO:0003904">
    <property type="term" value="F:deoxyribodipyrimidine photo-lyase activity"/>
    <property type="evidence" value="ECO:0007669"/>
    <property type="project" value="TreeGrafter"/>
</dbReference>
<proteinExistence type="inferred from homology"/>
<dbReference type="Pfam" id="PF00875">
    <property type="entry name" value="DNA_photolyase"/>
    <property type="match status" value="1"/>
</dbReference>
<name>A0A0D1Z4E7_EXOME</name>
<keyword evidence="2 4" id="KW-0285">Flavoprotein</keyword>
<gene>
    <name evidence="7" type="ORF">PV10_07033</name>
</gene>
<keyword evidence="8" id="KW-1185">Reference proteome</keyword>
<feature type="binding site" evidence="4">
    <location>
        <position position="408"/>
    </location>
    <ligand>
        <name>FAD</name>
        <dbReference type="ChEBI" id="CHEBI:57692"/>
    </ligand>
</feature>
<organism evidence="7 8">
    <name type="scientific">Exophiala mesophila</name>
    <name type="common">Black yeast-like fungus</name>
    <dbReference type="NCBI Taxonomy" id="212818"/>
    <lineage>
        <taxon>Eukaryota</taxon>
        <taxon>Fungi</taxon>
        <taxon>Dikarya</taxon>
        <taxon>Ascomycota</taxon>
        <taxon>Pezizomycotina</taxon>
        <taxon>Eurotiomycetes</taxon>
        <taxon>Chaetothyriomycetidae</taxon>
        <taxon>Chaetothyriales</taxon>
        <taxon>Herpotrichiellaceae</taxon>
        <taxon>Exophiala</taxon>
    </lineage>
</organism>
<dbReference type="GO" id="GO:0043153">
    <property type="term" value="P:entrainment of circadian clock by photoperiod"/>
    <property type="evidence" value="ECO:0007669"/>
    <property type="project" value="TreeGrafter"/>
</dbReference>
<feature type="compositionally biased region" description="Basic and acidic residues" evidence="5">
    <location>
        <begin position="311"/>
        <end position="325"/>
    </location>
</feature>
<dbReference type="GeneID" id="27324878"/>
<dbReference type="GO" id="GO:0071949">
    <property type="term" value="F:FAD binding"/>
    <property type="evidence" value="ECO:0007669"/>
    <property type="project" value="TreeGrafter"/>
</dbReference>
<reference evidence="7 8" key="1">
    <citation type="submission" date="2015-01" db="EMBL/GenBank/DDBJ databases">
        <title>The Genome Sequence of Exophiala mesophila CBS40295.</title>
        <authorList>
            <consortium name="The Broad Institute Genomics Platform"/>
            <person name="Cuomo C."/>
            <person name="de Hoog S."/>
            <person name="Gorbushina A."/>
            <person name="Stielow B."/>
            <person name="Teixiera M."/>
            <person name="Abouelleil A."/>
            <person name="Chapman S.B."/>
            <person name="Priest M."/>
            <person name="Young S.K."/>
            <person name="Wortman J."/>
            <person name="Nusbaum C."/>
            <person name="Birren B."/>
        </authorList>
    </citation>
    <scope>NUCLEOTIDE SEQUENCE [LARGE SCALE GENOMIC DNA]</scope>
    <source>
        <strain evidence="7 8">CBS 40295</strain>
    </source>
</reference>
<dbReference type="PANTHER" id="PTHR11455:SF18">
    <property type="entry name" value="SI:CH1073-390K14.1"/>
    <property type="match status" value="1"/>
</dbReference>
<evidence type="ECO:0000256" key="1">
    <source>
        <dbReference type="ARBA" id="ARBA00005862"/>
    </source>
</evidence>
<comment type="cofactor">
    <cofactor evidence="4">
        <name>FAD</name>
        <dbReference type="ChEBI" id="CHEBI:57692"/>
    </cofactor>
    <text evidence="4">Binds 1 FAD per subunit.</text>
</comment>
<dbReference type="Gene3D" id="1.10.579.10">
    <property type="entry name" value="DNA Cyclobutane Dipyrimidine Photolyase, subunit A, domain 3"/>
    <property type="match status" value="1"/>
</dbReference>
<dbReference type="Gene3D" id="1.25.40.80">
    <property type="match status" value="1"/>
</dbReference>
<dbReference type="HOGENOM" id="CLU_010348_2_1_1"/>
<feature type="domain" description="Photolyase/cryptochrome alpha/beta" evidence="6">
    <location>
        <begin position="112"/>
        <end position="248"/>
    </location>
</feature>
<dbReference type="PANTHER" id="PTHR11455">
    <property type="entry name" value="CRYPTOCHROME"/>
    <property type="match status" value="1"/>
</dbReference>
<feature type="binding site" evidence="4">
    <location>
        <begin position="364"/>
        <end position="368"/>
    </location>
    <ligand>
        <name>FAD</name>
        <dbReference type="ChEBI" id="CHEBI:57692"/>
    </ligand>
</feature>
<dbReference type="AlphaFoldDB" id="A0A0D1Z4E7"/>
<feature type="binding site" evidence="4">
    <location>
        <position position="352"/>
    </location>
    <ligand>
        <name>FAD</name>
        <dbReference type="ChEBI" id="CHEBI:57692"/>
    </ligand>
</feature>
<evidence type="ECO:0000259" key="6">
    <source>
        <dbReference type="PROSITE" id="PS51645"/>
    </source>
</evidence>
<dbReference type="SUPFAM" id="SSF52425">
    <property type="entry name" value="Cryptochrome/photolyase, N-terminal domain"/>
    <property type="match status" value="1"/>
</dbReference>
<dbReference type="InterPro" id="IPR036155">
    <property type="entry name" value="Crypto/Photolyase_N_sf"/>
</dbReference>
<dbReference type="Pfam" id="PF03441">
    <property type="entry name" value="FAD_binding_7"/>
    <property type="match status" value="1"/>
</dbReference>
<accession>A0A0D1Z4E7</accession>
<evidence type="ECO:0000256" key="5">
    <source>
        <dbReference type="SAM" id="MobiDB-lite"/>
    </source>
</evidence>
<keyword evidence="3 4" id="KW-0274">FAD</keyword>
<evidence type="ECO:0000313" key="7">
    <source>
        <dbReference type="EMBL" id="KIV89647.1"/>
    </source>
</evidence>
<evidence type="ECO:0000256" key="2">
    <source>
        <dbReference type="ARBA" id="ARBA00022630"/>
    </source>
</evidence>
<feature type="binding site" evidence="4">
    <location>
        <begin position="509"/>
        <end position="511"/>
    </location>
    <ligand>
        <name>FAD</name>
        <dbReference type="ChEBI" id="CHEBI:57692"/>
    </ligand>
</feature>
<dbReference type="STRING" id="212818.A0A0D1Z4E7"/>
<dbReference type="InterPro" id="IPR006050">
    <property type="entry name" value="DNA_photolyase_N"/>
</dbReference>
<comment type="similarity">
    <text evidence="1">Belongs to the DNA photolyase class-1 family.</text>
</comment>
<feature type="binding site" evidence="4">
    <location>
        <begin position="411"/>
        <end position="418"/>
    </location>
    <ligand>
        <name>FAD</name>
        <dbReference type="ChEBI" id="CHEBI:57692"/>
    </ligand>
</feature>
<dbReference type="InterPro" id="IPR036134">
    <property type="entry name" value="Crypto/Photolyase_FAD-like_sf"/>
</dbReference>
<feature type="region of interest" description="Disordered" evidence="5">
    <location>
        <begin position="60"/>
        <end position="89"/>
    </location>
</feature>
<dbReference type="VEuPathDB" id="FungiDB:PV10_07033"/>
<dbReference type="PRINTS" id="PR00147">
    <property type="entry name" value="DNAPHOTLYASE"/>
</dbReference>
<dbReference type="OMA" id="ETLIDWD"/>
<dbReference type="OrthoDB" id="435881at2759"/>
<evidence type="ECO:0000313" key="8">
    <source>
        <dbReference type="Proteomes" id="UP000054302"/>
    </source>
</evidence>
<feature type="region of interest" description="Disordered" evidence="5">
    <location>
        <begin position="280"/>
        <end position="325"/>
    </location>
</feature>
<dbReference type="GO" id="GO:0032922">
    <property type="term" value="P:circadian regulation of gene expression"/>
    <property type="evidence" value="ECO:0007669"/>
    <property type="project" value="TreeGrafter"/>
</dbReference>
<dbReference type="RefSeq" id="XP_016221221.1">
    <property type="nucleotide sequence ID" value="XM_016371889.1"/>
</dbReference>
<dbReference type="SUPFAM" id="SSF48173">
    <property type="entry name" value="Cryptochrome/photolyase FAD-binding domain"/>
    <property type="match status" value="1"/>
</dbReference>
<dbReference type="PROSITE" id="PS51645">
    <property type="entry name" value="PHR_CRY_ALPHA_BETA"/>
    <property type="match status" value="1"/>
</dbReference>
<evidence type="ECO:0000256" key="4">
    <source>
        <dbReference type="PIRSR" id="PIRSR602081-1"/>
    </source>
</evidence>
<dbReference type="GO" id="GO:0003677">
    <property type="term" value="F:DNA binding"/>
    <property type="evidence" value="ECO:0007669"/>
    <property type="project" value="TreeGrafter"/>
</dbReference>
<dbReference type="InterPro" id="IPR002081">
    <property type="entry name" value="Cryptochrome/DNA_photolyase_1"/>
</dbReference>